<evidence type="ECO:0000313" key="3">
    <source>
        <dbReference type="EMBL" id="EXG82009.1"/>
    </source>
</evidence>
<dbReference type="OrthoDB" id="3354527at2"/>
<evidence type="ECO:0000256" key="2">
    <source>
        <dbReference type="SAM" id="Phobius"/>
    </source>
</evidence>
<comment type="caution">
    <text evidence="3">The sequence shown here is derived from an EMBL/GenBank/DDBJ whole genome shotgun (WGS) entry which is preliminary data.</text>
</comment>
<dbReference type="Pfam" id="PF12666">
    <property type="entry name" value="PrgI"/>
    <property type="match status" value="1"/>
</dbReference>
<dbReference type="RefSeq" id="WP_035851518.1">
    <property type="nucleotide sequence ID" value="NZ_KK073874.1"/>
</dbReference>
<keyword evidence="2" id="KW-1133">Transmembrane helix</keyword>
<organism evidence="3 4">
    <name type="scientific">Cryptosporangium arvum DSM 44712</name>
    <dbReference type="NCBI Taxonomy" id="927661"/>
    <lineage>
        <taxon>Bacteria</taxon>
        <taxon>Bacillati</taxon>
        <taxon>Actinomycetota</taxon>
        <taxon>Actinomycetes</taxon>
        <taxon>Cryptosporangiales</taxon>
        <taxon>Cryptosporangiaceae</taxon>
        <taxon>Cryptosporangium</taxon>
    </lineage>
</organism>
<feature type="transmembrane region" description="Helical" evidence="2">
    <location>
        <begin position="55"/>
        <end position="75"/>
    </location>
</feature>
<sequence length="301" mass="31707">MNHEPETSPRARIPADVEIPDRIAFGLTARQLAVLAVAGTAGLGLFRVTDGLLPPAFIVAVLVPLAGAAIVLALGKRDGLPMDTWLLAALRHLPAPKRFAPPTQTPAWAPHAERPPRTVPHLRLPADAIAESGVINKSMALVACTTVNIDLRTAHEQAALLGAYGQWLNSLTAPVQIVVTTQRVDLSGHAHRIARSAGMLPNRALAGVANDYAAFLDELAARRDPLQRTVLIAVTSSGSDVLRRADHTASTLATLGARTAVLDGTRATAVLTAATDPYTPSDTTWPRARPGTVLTGRSAPR</sequence>
<feature type="transmembrane region" description="Helical" evidence="2">
    <location>
        <begin position="32"/>
        <end position="49"/>
    </location>
</feature>
<evidence type="ECO:0000256" key="1">
    <source>
        <dbReference type="SAM" id="MobiDB-lite"/>
    </source>
</evidence>
<reference evidence="3 4" key="1">
    <citation type="submission" date="2013-07" db="EMBL/GenBank/DDBJ databases">
        <authorList>
            <consortium name="DOE Joint Genome Institute"/>
            <person name="Eisen J."/>
            <person name="Huntemann M."/>
            <person name="Han J."/>
            <person name="Chen A."/>
            <person name="Kyrpides N."/>
            <person name="Mavromatis K."/>
            <person name="Markowitz V."/>
            <person name="Palaniappan K."/>
            <person name="Ivanova N."/>
            <person name="Schaumberg A."/>
            <person name="Pati A."/>
            <person name="Liolios K."/>
            <person name="Nordberg H.P."/>
            <person name="Cantor M.N."/>
            <person name="Hua S.X."/>
            <person name="Woyke T."/>
        </authorList>
    </citation>
    <scope>NUCLEOTIDE SEQUENCE [LARGE SCALE GENOMIC DNA]</scope>
    <source>
        <strain evidence="3 4">DSM 44712</strain>
    </source>
</reference>
<dbReference type="EMBL" id="JFBT01000001">
    <property type="protein sequence ID" value="EXG82009.1"/>
    <property type="molecule type" value="Genomic_DNA"/>
</dbReference>
<accession>A0A010ZTH8</accession>
<gene>
    <name evidence="3" type="ORF">CryarDRAFT_3140</name>
</gene>
<evidence type="ECO:0000313" key="4">
    <source>
        <dbReference type="Proteomes" id="UP000021053"/>
    </source>
</evidence>
<dbReference type="Proteomes" id="UP000021053">
    <property type="component" value="Unassembled WGS sequence"/>
</dbReference>
<proteinExistence type="predicted"/>
<dbReference type="HOGENOM" id="CLU_060481_0_0_11"/>
<dbReference type="AlphaFoldDB" id="A0A010ZTH8"/>
<protein>
    <recommendedName>
        <fullName evidence="5">PrgI family protein</fullName>
    </recommendedName>
</protein>
<keyword evidence="2" id="KW-0812">Transmembrane</keyword>
<name>A0A010ZTH8_9ACTN</name>
<dbReference type="InterPro" id="IPR024414">
    <property type="entry name" value="Uncharacterised_PrgI"/>
</dbReference>
<evidence type="ECO:0008006" key="5">
    <source>
        <dbReference type="Google" id="ProtNLM"/>
    </source>
</evidence>
<keyword evidence="4" id="KW-1185">Reference proteome</keyword>
<keyword evidence="2" id="KW-0472">Membrane</keyword>
<feature type="region of interest" description="Disordered" evidence="1">
    <location>
        <begin position="280"/>
        <end position="301"/>
    </location>
</feature>